<feature type="domain" description="Helicase ATP-binding" evidence="3">
    <location>
        <begin position="1"/>
        <end position="147"/>
    </location>
</feature>
<dbReference type="CDD" id="cd18793">
    <property type="entry name" value="SF2_C_SNF"/>
    <property type="match status" value="1"/>
</dbReference>
<dbReference type="PROSITE" id="PS51192">
    <property type="entry name" value="HELICASE_ATP_BIND_1"/>
    <property type="match status" value="1"/>
</dbReference>
<dbReference type="PANTHER" id="PTHR45766:SF6">
    <property type="entry name" value="SWI_SNF-RELATED MATRIX-ASSOCIATED ACTIN-DEPENDENT REGULATOR OF CHROMATIN SUBFAMILY A-LIKE PROTEIN 1"/>
    <property type="match status" value="1"/>
</dbReference>
<dbReference type="InterPro" id="IPR027417">
    <property type="entry name" value="P-loop_NTPase"/>
</dbReference>
<dbReference type="SUPFAM" id="SSF52540">
    <property type="entry name" value="P-loop containing nucleoside triphosphate hydrolases"/>
    <property type="match status" value="2"/>
</dbReference>
<evidence type="ECO:0000313" key="6">
    <source>
        <dbReference type="Proteomes" id="UP001381693"/>
    </source>
</evidence>
<evidence type="ECO:0000256" key="1">
    <source>
        <dbReference type="ARBA" id="ARBA00022801"/>
    </source>
</evidence>
<dbReference type="InterPro" id="IPR014001">
    <property type="entry name" value="Helicase_ATP-bd"/>
</dbReference>
<dbReference type="SMART" id="SM00487">
    <property type="entry name" value="DEXDc"/>
    <property type="match status" value="1"/>
</dbReference>
<dbReference type="InterPro" id="IPR038718">
    <property type="entry name" value="SNF2-like_sf"/>
</dbReference>
<dbReference type="Pfam" id="PF00176">
    <property type="entry name" value="SNF2-rel_dom"/>
    <property type="match status" value="1"/>
</dbReference>
<reference evidence="5 6" key="1">
    <citation type="submission" date="2023-11" db="EMBL/GenBank/DDBJ databases">
        <title>Halocaridina rubra genome assembly.</title>
        <authorList>
            <person name="Smith C."/>
        </authorList>
    </citation>
    <scope>NUCLEOTIDE SEQUENCE [LARGE SCALE GENOMIC DNA]</scope>
    <source>
        <strain evidence="5">EP-1</strain>
        <tissue evidence="5">Whole</tissue>
    </source>
</reference>
<keyword evidence="6" id="KW-1185">Reference proteome</keyword>
<feature type="domain" description="Helicase C-terminal" evidence="4">
    <location>
        <begin position="258"/>
        <end position="415"/>
    </location>
</feature>
<comment type="caution">
    <text evidence="5">The sequence shown here is derived from an EMBL/GenBank/DDBJ whole genome shotgun (WGS) entry which is preliminary data.</text>
</comment>
<dbReference type="GO" id="GO:0005524">
    <property type="term" value="F:ATP binding"/>
    <property type="evidence" value="ECO:0007669"/>
    <property type="project" value="InterPro"/>
</dbReference>
<dbReference type="CDD" id="cd18010">
    <property type="entry name" value="DEXHc_HARP_SMARCAL1"/>
    <property type="match status" value="1"/>
</dbReference>
<evidence type="ECO:0000259" key="3">
    <source>
        <dbReference type="PROSITE" id="PS51192"/>
    </source>
</evidence>
<dbReference type="EC" id="3.6.4.12" evidence="5"/>
<dbReference type="GO" id="GO:0031297">
    <property type="term" value="P:replication fork processing"/>
    <property type="evidence" value="ECO:0007669"/>
    <property type="project" value="TreeGrafter"/>
</dbReference>
<proteinExistence type="predicted"/>
<dbReference type="GO" id="GO:0043596">
    <property type="term" value="C:nuclear replication fork"/>
    <property type="evidence" value="ECO:0007669"/>
    <property type="project" value="TreeGrafter"/>
</dbReference>
<name>A0AAN9A5K8_HALRR</name>
<evidence type="ECO:0000256" key="2">
    <source>
        <dbReference type="SAM" id="MobiDB-lite"/>
    </source>
</evidence>
<dbReference type="AlphaFoldDB" id="A0AAN9A5K8"/>
<feature type="region of interest" description="Disordered" evidence="2">
    <location>
        <begin position="434"/>
        <end position="482"/>
    </location>
</feature>
<dbReference type="Gene3D" id="3.40.50.300">
    <property type="entry name" value="P-loop containing nucleotide triphosphate hydrolases"/>
    <property type="match status" value="1"/>
</dbReference>
<dbReference type="Pfam" id="PF00271">
    <property type="entry name" value="Helicase_C"/>
    <property type="match status" value="1"/>
</dbReference>
<dbReference type="PANTHER" id="PTHR45766">
    <property type="entry name" value="DNA ANNEALING HELICASE AND ENDONUCLEASE ZRANB3 FAMILY MEMBER"/>
    <property type="match status" value="1"/>
</dbReference>
<feature type="compositionally biased region" description="Basic and acidic residues" evidence="2">
    <location>
        <begin position="473"/>
        <end position="482"/>
    </location>
</feature>
<evidence type="ECO:0000313" key="5">
    <source>
        <dbReference type="EMBL" id="KAK7070522.1"/>
    </source>
</evidence>
<dbReference type="InterPro" id="IPR000330">
    <property type="entry name" value="SNF2_N"/>
</dbReference>
<gene>
    <name evidence="5" type="primary">SMARCAL1_1</name>
    <name evidence="5" type="ORF">SK128_015429</name>
</gene>
<dbReference type="SMART" id="SM00490">
    <property type="entry name" value="HELICc"/>
    <property type="match status" value="1"/>
</dbReference>
<dbReference type="GO" id="GO:0016787">
    <property type="term" value="F:hydrolase activity"/>
    <property type="evidence" value="ECO:0007669"/>
    <property type="project" value="UniProtKB-KW"/>
</dbReference>
<dbReference type="InterPro" id="IPR049730">
    <property type="entry name" value="SNF2/RAD54-like_C"/>
</dbReference>
<evidence type="ECO:0000259" key="4">
    <source>
        <dbReference type="PROSITE" id="PS51194"/>
    </source>
</evidence>
<dbReference type="PROSITE" id="PS51194">
    <property type="entry name" value="HELICASE_CTER"/>
    <property type="match status" value="1"/>
</dbReference>
<accession>A0AAN9A5K8</accession>
<keyword evidence="1 5" id="KW-0378">Hydrolase</keyword>
<sequence length="482" mass="54246">MIADDMGLGKTIQALGIASYYRREWPLLIVTPSSVRYSWVTSIERWLSDINRHDIAVLNTGKDYIENAKVVITSYDLMARRAKELLDHGFRVVIMDESHMLKSFKTARYKAASPIMKQAKRVILLSGTPALSRPSELYTQICGIDSSLFPGFHDFGIRYCAGKQLPWGWDFNGSSNMEELQIILEARLMIRRLKSEVLSQLPDKQRMLVILDPVMIKANTKAMKEASAHFGSGSLRGAEKHGALLQFFAESAVAKLKAVCEYIKELLESESKFIVFAHHRIMLDRLCETCEEAKARYIRIDGRTSGDARQKFVNQFQNSSDVRVAVLSITAANAGITLTAAQLVVFAEIFWNPGILIQAEDRAHRIGQQDSVSVQYLLGQGTVDDHIWPLVQSKLEVLSTAGLTNESKLEGDSAYQKDREQETIDKYLIDLEDDFPEDLTDPDGSLPKENQEKKDGLLKYFTQIGNNSSNNSDEPRTKKSKV</sequence>
<dbReference type="Proteomes" id="UP001381693">
    <property type="component" value="Unassembled WGS sequence"/>
</dbReference>
<organism evidence="5 6">
    <name type="scientific">Halocaridina rubra</name>
    <name type="common">Hawaiian red shrimp</name>
    <dbReference type="NCBI Taxonomy" id="373956"/>
    <lineage>
        <taxon>Eukaryota</taxon>
        <taxon>Metazoa</taxon>
        <taxon>Ecdysozoa</taxon>
        <taxon>Arthropoda</taxon>
        <taxon>Crustacea</taxon>
        <taxon>Multicrustacea</taxon>
        <taxon>Malacostraca</taxon>
        <taxon>Eumalacostraca</taxon>
        <taxon>Eucarida</taxon>
        <taxon>Decapoda</taxon>
        <taxon>Pleocyemata</taxon>
        <taxon>Caridea</taxon>
        <taxon>Atyoidea</taxon>
        <taxon>Atyidae</taxon>
        <taxon>Halocaridina</taxon>
    </lineage>
</organism>
<dbReference type="Gene3D" id="3.40.50.10810">
    <property type="entry name" value="Tandem AAA-ATPase domain"/>
    <property type="match status" value="1"/>
</dbReference>
<feature type="compositionally biased region" description="Polar residues" evidence="2">
    <location>
        <begin position="463"/>
        <end position="472"/>
    </location>
</feature>
<protein>
    <submittedName>
        <fullName evidence="5">SWI/SNF-related matrix-associated actin-dependent regulator of chromatin subfamily A-like protein 1</fullName>
        <ecNumber evidence="5">3.6.4.12</ecNumber>
    </submittedName>
</protein>
<dbReference type="GO" id="GO:0003678">
    <property type="term" value="F:DNA helicase activity"/>
    <property type="evidence" value="ECO:0007669"/>
    <property type="project" value="UniProtKB-EC"/>
</dbReference>
<dbReference type="EMBL" id="JAXCGZ010015329">
    <property type="protein sequence ID" value="KAK7070522.1"/>
    <property type="molecule type" value="Genomic_DNA"/>
</dbReference>
<dbReference type="GO" id="GO:0006281">
    <property type="term" value="P:DNA repair"/>
    <property type="evidence" value="ECO:0007669"/>
    <property type="project" value="TreeGrafter"/>
</dbReference>
<dbReference type="InterPro" id="IPR001650">
    <property type="entry name" value="Helicase_C-like"/>
</dbReference>